<dbReference type="OrthoDB" id="6109841at2759"/>
<organism evidence="1 2">
    <name type="scientific">Mytilus edulis</name>
    <name type="common">Blue mussel</name>
    <dbReference type="NCBI Taxonomy" id="6550"/>
    <lineage>
        <taxon>Eukaryota</taxon>
        <taxon>Metazoa</taxon>
        <taxon>Spiralia</taxon>
        <taxon>Lophotrochozoa</taxon>
        <taxon>Mollusca</taxon>
        <taxon>Bivalvia</taxon>
        <taxon>Autobranchia</taxon>
        <taxon>Pteriomorphia</taxon>
        <taxon>Mytilida</taxon>
        <taxon>Mytiloidea</taxon>
        <taxon>Mytilidae</taxon>
        <taxon>Mytilinae</taxon>
        <taxon>Mytilus</taxon>
    </lineage>
</organism>
<dbReference type="EMBL" id="CAJPWZ010002050">
    <property type="protein sequence ID" value="CAG2230114.1"/>
    <property type="molecule type" value="Genomic_DNA"/>
</dbReference>
<keyword evidence="2" id="KW-1185">Reference proteome</keyword>
<dbReference type="Proteomes" id="UP000683360">
    <property type="component" value="Unassembled WGS sequence"/>
</dbReference>
<reference evidence="1" key="1">
    <citation type="submission" date="2021-03" db="EMBL/GenBank/DDBJ databases">
        <authorList>
            <person name="Bekaert M."/>
        </authorList>
    </citation>
    <scope>NUCLEOTIDE SEQUENCE</scope>
</reference>
<evidence type="ECO:0000313" key="2">
    <source>
        <dbReference type="Proteomes" id="UP000683360"/>
    </source>
</evidence>
<name>A0A8S3TF35_MYTED</name>
<dbReference type="AlphaFoldDB" id="A0A8S3TF35"/>
<comment type="caution">
    <text evidence="1">The sequence shown here is derived from an EMBL/GenBank/DDBJ whole genome shotgun (WGS) entry which is preliminary data.</text>
</comment>
<evidence type="ECO:0000313" key="1">
    <source>
        <dbReference type="EMBL" id="CAG2230114.1"/>
    </source>
</evidence>
<gene>
    <name evidence="1" type="ORF">MEDL_42981</name>
</gene>
<protein>
    <submittedName>
        <fullName evidence="1">Uncharacterized protein</fullName>
    </submittedName>
</protein>
<proteinExistence type="predicted"/>
<sequence length="220" mass="25865">MFQDWSDIRDEMYEAFISSEAQSTDTCNKCEKKSQLFKCIDCTPWEIVCEDCLERRHQYPHLHMFEAWRNEAFVGARLKTPSWILSSHSDCETNYFKNIVIIDVKGMVSDIYKSLMTETFSEFGNFFQRTEFPENLDNGTECPACFTTLPKIYSFNADFQLVRKASFGKKWEEPKHCDKFFLDQTLVDGFIDNYYEDRGKPDVTRIFSLLASKATRGRKK</sequence>
<accession>A0A8S3TF35</accession>